<organism evidence="2">
    <name type="scientific">Vecturithrix granuli</name>
    <dbReference type="NCBI Taxonomy" id="1499967"/>
    <lineage>
        <taxon>Bacteria</taxon>
        <taxon>Candidatus Moduliflexota</taxon>
        <taxon>Candidatus Vecturitrichia</taxon>
        <taxon>Candidatus Vecturitrichales</taxon>
        <taxon>Candidatus Vecturitrichaceae</taxon>
        <taxon>Candidatus Vecturithrix</taxon>
    </lineage>
</organism>
<proteinExistence type="predicted"/>
<evidence type="ECO:0000313" key="3">
    <source>
        <dbReference type="Proteomes" id="UP000030661"/>
    </source>
</evidence>
<protein>
    <submittedName>
        <fullName evidence="2">Uncharacterized protein</fullName>
    </submittedName>
</protein>
<evidence type="ECO:0000256" key="1">
    <source>
        <dbReference type="SAM" id="MobiDB-lite"/>
    </source>
</evidence>
<dbReference type="EMBL" id="DF820479">
    <property type="protein sequence ID" value="GAK61446.1"/>
    <property type="molecule type" value="Genomic_DNA"/>
</dbReference>
<sequence>MEKEQNHTAGIQEQEQNPGTEKPEITTENIGQLIAEELEKVVGLDETVLAQYAAFLENMKAQETETLLATLKKDLDEKLLPFLELMVQQGSSKIAEAGIGVMGKIQSFKAAQFLAEINESHPDKTLRKAARKSLYKLKSAGIEVEMTHKPLLGEIKHQRYKSLISPIDGTGTQLIMLTQEMLAGDLHLLQVVASDEQGIVECSSRRGLTKKMFAKLPETFARQTGAKSAMFVEADYDYAMTLISEAEAITEVIPEEYTDNKELFELEQAQSVENPVFKMLDVENLKDQPYFLRTSADLFQNDVFLSWHLPVNETAEYAQELLDQQDSVLELSPQFQQQRKEDVYLKVIESSITEEFLKRLQRRLQIMAYIFMTNENEENAKKALAAAVTLPETPSERLKDHAFLRQLLLISLEATQYVLEEGYDPGELKREDYIVTRGEEGKIIVEFVQE</sequence>
<gene>
    <name evidence="2" type="ORF">U27_01346</name>
</gene>
<name>A0A081CA41_VECG1</name>
<reference evidence="2" key="1">
    <citation type="journal article" date="2015" name="PeerJ">
        <title>First genomic representation of candidate bacterial phylum KSB3 points to enhanced environmental sensing as a trigger of wastewater bulking.</title>
        <authorList>
            <person name="Sekiguchi Y."/>
            <person name="Ohashi A."/>
            <person name="Parks D.H."/>
            <person name="Yamauchi T."/>
            <person name="Tyson G.W."/>
            <person name="Hugenholtz P."/>
        </authorList>
    </citation>
    <scope>NUCLEOTIDE SEQUENCE [LARGE SCALE GENOMIC DNA]</scope>
</reference>
<feature type="compositionally biased region" description="Polar residues" evidence="1">
    <location>
        <begin position="7"/>
        <end position="19"/>
    </location>
</feature>
<dbReference type="AlphaFoldDB" id="A0A081CA41"/>
<accession>A0A081CA41</accession>
<dbReference type="eggNOG" id="COG1413">
    <property type="taxonomic scope" value="Bacteria"/>
</dbReference>
<feature type="region of interest" description="Disordered" evidence="1">
    <location>
        <begin position="1"/>
        <end position="24"/>
    </location>
</feature>
<evidence type="ECO:0000313" key="2">
    <source>
        <dbReference type="EMBL" id="GAK61446.1"/>
    </source>
</evidence>
<dbReference type="Proteomes" id="UP000030661">
    <property type="component" value="Unassembled WGS sequence"/>
</dbReference>
<keyword evidence="3" id="KW-1185">Reference proteome</keyword>
<dbReference type="HOGENOM" id="CLU_592728_0_0_0"/>